<protein>
    <recommendedName>
        <fullName evidence="3">histidine kinase</fullName>
        <ecNumber evidence="3">2.7.13.3</ecNumber>
    </recommendedName>
</protein>
<dbReference type="InterPro" id="IPR005467">
    <property type="entry name" value="His_kinase_dom"/>
</dbReference>
<dbReference type="Pfam" id="PF00072">
    <property type="entry name" value="Response_reg"/>
    <property type="match status" value="1"/>
</dbReference>
<feature type="transmembrane region" description="Helical" evidence="11">
    <location>
        <begin position="165"/>
        <end position="186"/>
    </location>
</feature>
<keyword evidence="8" id="KW-0902">Two-component regulatory system</keyword>
<feature type="transmembrane region" description="Helical" evidence="11">
    <location>
        <begin position="70"/>
        <end position="96"/>
    </location>
</feature>
<dbReference type="PROSITE" id="PS50109">
    <property type="entry name" value="HIS_KIN"/>
    <property type="match status" value="1"/>
</dbReference>
<dbReference type="CDD" id="cd00082">
    <property type="entry name" value="HisKA"/>
    <property type="match status" value="1"/>
</dbReference>
<evidence type="ECO:0000256" key="6">
    <source>
        <dbReference type="ARBA" id="ARBA00022692"/>
    </source>
</evidence>
<evidence type="ECO:0000256" key="11">
    <source>
        <dbReference type="SAM" id="Phobius"/>
    </source>
</evidence>
<dbReference type="EMBL" id="JBHUIP010000003">
    <property type="protein sequence ID" value="MFD2262097.1"/>
    <property type="molecule type" value="Genomic_DNA"/>
</dbReference>
<dbReference type="SUPFAM" id="SSF55874">
    <property type="entry name" value="ATPase domain of HSP90 chaperone/DNA topoisomerase II/histidine kinase"/>
    <property type="match status" value="1"/>
</dbReference>
<evidence type="ECO:0000256" key="3">
    <source>
        <dbReference type="ARBA" id="ARBA00012438"/>
    </source>
</evidence>
<dbReference type="SMART" id="SM00448">
    <property type="entry name" value="REC"/>
    <property type="match status" value="1"/>
</dbReference>
<keyword evidence="4" id="KW-1003">Cell membrane</keyword>
<comment type="subcellular location">
    <subcellularLocation>
        <location evidence="2">Cell membrane</location>
        <topology evidence="2">Multi-pass membrane protein</topology>
    </subcellularLocation>
</comment>
<keyword evidence="15" id="KW-1185">Reference proteome</keyword>
<feature type="transmembrane region" description="Helical" evidence="11">
    <location>
        <begin position="102"/>
        <end position="123"/>
    </location>
</feature>
<dbReference type="PANTHER" id="PTHR45339">
    <property type="entry name" value="HYBRID SIGNAL TRANSDUCTION HISTIDINE KINASE J"/>
    <property type="match status" value="1"/>
</dbReference>
<keyword evidence="5 10" id="KW-0597">Phosphoprotein</keyword>
<dbReference type="InterPro" id="IPR011620">
    <property type="entry name" value="Sig_transdc_His_kinase_LytS_TM"/>
</dbReference>
<dbReference type="InterPro" id="IPR036890">
    <property type="entry name" value="HATPase_C_sf"/>
</dbReference>
<evidence type="ECO:0000259" key="13">
    <source>
        <dbReference type="PROSITE" id="PS50110"/>
    </source>
</evidence>
<dbReference type="CDD" id="cd17546">
    <property type="entry name" value="REC_hyHK_CKI1_RcsC-like"/>
    <property type="match status" value="1"/>
</dbReference>
<dbReference type="Proteomes" id="UP001597295">
    <property type="component" value="Unassembled WGS sequence"/>
</dbReference>
<dbReference type="PROSITE" id="PS50110">
    <property type="entry name" value="RESPONSE_REGULATORY"/>
    <property type="match status" value="1"/>
</dbReference>
<dbReference type="CDD" id="cd16922">
    <property type="entry name" value="HATPase_EvgS-ArcB-TorS-like"/>
    <property type="match status" value="1"/>
</dbReference>
<dbReference type="InterPro" id="IPR004358">
    <property type="entry name" value="Sig_transdc_His_kin-like_C"/>
</dbReference>
<dbReference type="PRINTS" id="PR00344">
    <property type="entry name" value="BCTRLSENSOR"/>
</dbReference>
<dbReference type="SMART" id="SM00387">
    <property type="entry name" value="HATPase_c"/>
    <property type="match status" value="1"/>
</dbReference>
<evidence type="ECO:0000256" key="8">
    <source>
        <dbReference type="ARBA" id="ARBA00023012"/>
    </source>
</evidence>
<feature type="domain" description="Response regulatory" evidence="13">
    <location>
        <begin position="456"/>
        <end position="571"/>
    </location>
</feature>
<evidence type="ECO:0000256" key="4">
    <source>
        <dbReference type="ARBA" id="ARBA00022475"/>
    </source>
</evidence>
<dbReference type="Pfam" id="PF00512">
    <property type="entry name" value="HisKA"/>
    <property type="match status" value="1"/>
</dbReference>
<dbReference type="InterPro" id="IPR036097">
    <property type="entry name" value="HisK_dim/P_sf"/>
</dbReference>
<dbReference type="PANTHER" id="PTHR45339:SF1">
    <property type="entry name" value="HYBRID SIGNAL TRANSDUCTION HISTIDINE KINASE J"/>
    <property type="match status" value="1"/>
</dbReference>
<name>A0ABW5DM20_9PROT</name>
<dbReference type="SMART" id="SM00388">
    <property type="entry name" value="HisKA"/>
    <property type="match status" value="1"/>
</dbReference>
<evidence type="ECO:0000256" key="5">
    <source>
        <dbReference type="ARBA" id="ARBA00022553"/>
    </source>
</evidence>
<evidence type="ECO:0000259" key="12">
    <source>
        <dbReference type="PROSITE" id="PS50109"/>
    </source>
</evidence>
<dbReference type="Gene3D" id="3.40.50.2300">
    <property type="match status" value="1"/>
</dbReference>
<keyword evidence="6 11" id="KW-0812">Transmembrane</keyword>
<evidence type="ECO:0000256" key="9">
    <source>
        <dbReference type="ARBA" id="ARBA00023136"/>
    </source>
</evidence>
<feature type="modified residue" description="4-aspartylphosphate" evidence="10">
    <location>
        <position position="506"/>
    </location>
</feature>
<keyword evidence="14" id="KW-0067">ATP-binding</keyword>
<feature type="transmembrane region" description="Helical" evidence="11">
    <location>
        <begin position="135"/>
        <end position="159"/>
    </location>
</feature>
<dbReference type="SUPFAM" id="SSF47384">
    <property type="entry name" value="Homodimeric domain of signal transducing histidine kinase"/>
    <property type="match status" value="1"/>
</dbReference>
<dbReference type="RefSeq" id="WP_379875009.1">
    <property type="nucleotide sequence ID" value="NZ_JBHUIP010000003.1"/>
</dbReference>
<dbReference type="Pfam" id="PF02518">
    <property type="entry name" value="HATPase_c"/>
    <property type="match status" value="1"/>
</dbReference>
<feature type="transmembrane region" description="Helical" evidence="11">
    <location>
        <begin position="38"/>
        <end position="58"/>
    </location>
</feature>
<accession>A0ABW5DM20</accession>
<feature type="domain" description="Histidine kinase" evidence="12">
    <location>
        <begin position="217"/>
        <end position="438"/>
    </location>
</feature>
<dbReference type="GO" id="GO:0005524">
    <property type="term" value="F:ATP binding"/>
    <property type="evidence" value="ECO:0007669"/>
    <property type="project" value="UniProtKB-KW"/>
</dbReference>
<keyword evidence="9 11" id="KW-0472">Membrane</keyword>
<keyword evidence="7 11" id="KW-1133">Transmembrane helix</keyword>
<dbReference type="Pfam" id="PF07694">
    <property type="entry name" value="5TM-5TMR_LYT"/>
    <property type="match status" value="1"/>
</dbReference>
<keyword evidence="14" id="KW-0547">Nucleotide-binding</keyword>
<dbReference type="InterPro" id="IPR001789">
    <property type="entry name" value="Sig_transdc_resp-reg_receiver"/>
</dbReference>
<dbReference type="Gene3D" id="1.10.287.130">
    <property type="match status" value="1"/>
</dbReference>
<dbReference type="InterPro" id="IPR003594">
    <property type="entry name" value="HATPase_dom"/>
</dbReference>
<comment type="caution">
    <text evidence="14">The sequence shown here is derived from an EMBL/GenBank/DDBJ whole genome shotgun (WGS) entry which is preliminary data.</text>
</comment>
<evidence type="ECO:0000313" key="14">
    <source>
        <dbReference type="EMBL" id="MFD2262097.1"/>
    </source>
</evidence>
<evidence type="ECO:0000313" key="15">
    <source>
        <dbReference type="Proteomes" id="UP001597295"/>
    </source>
</evidence>
<dbReference type="SUPFAM" id="SSF52172">
    <property type="entry name" value="CheY-like"/>
    <property type="match status" value="1"/>
</dbReference>
<dbReference type="Gene3D" id="3.30.565.10">
    <property type="entry name" value="Histidine kinase-like ATPase, C-terminal domain"/>
    <property type="match status" value="1"/>
</dbReference>
<organism evidence="14 15">
    <name type="scientific">Lacibacterium aquatile</name>
    <dbReference type="NCBI Taxonomy" id="1168082"/>
    <lineage>
        <taxon>Bacteria</taxon>
        <taxon>Pseudomonadati</taxon>
        <taxon>Pseudomonadota</taxon>
        <taxon>Alphaproteobacteria</taxon>
        <taxon>Rhodospirillales</taxon>
        <taxon>Rhodospirillaceae</taxon>
    </lineage>
</organism>
<dbReference type="EC" id="2.7.13.3" evidence="3"/>
<sequence length="578" mass="62041">MQVVGALTQLLLELCGLFVALLLVRVLLDRLPTQVGRLLYGFCLGGAALVALINPVNLGSGVIADVRTSIITVAAMFGGPVVGIIPAAMTSAYRFYLGGNGVLAGIVGNLGALLIGLTLYHLTIARQLPIRLPHLAIGASGLGVALLLAFTFLPFNIVFTTMEAFAGPVILMNVLGVFMLGGLLLLDERRREMAIRLAAAESEARSTSEAKSRFLALMSHEIRTPMTAIMGMARLLSEEPLGARQMEFVRALRSAGDNMMTLLNEVLDVSRLEAGRVTIQKHSFELIELLNDLKALYTPQATAKGLEFRLELPTRSALWLSGDAIRIRQVLSNLLNNALKFTTSGSVTLCCTMSNEDSETPTLRFCVRDTGTGIPPEKLDTLFTPFLQPDTPSRNRRLGSGLGLAISRDLSKLMGGTLGVSSIVGVGSEFWLSLSLPRTQPVAQLFSEPMGGGRLRILLAEDVPANQMLLREVLTRSGHIVDIVGNGRAAVDAVRRQGPYDLVLMDSHMPEMDGLSATRAIRQLPAPPPVVAMTADTSIEARHALEDAGVNDILPKPVPWPDLLAMVARYSTLTPSVA</sequence>
<reference evidence="15" key="1">
    <citation type="journal article" date="2019" name="Int. J. Syst. Evol. Microbiol.">
        <title>The Global Catalogue of Microorganisms (GCM) 10K type strain sequencing project: providing services to taxonomists for standard genome sequencing and annotation.</title>
        <authorList>
            <consortium name="The Broad Institute Genomics Platform"/>
            <consortium name="The Broad Institute Genome Sequencing Center for Infectious Disease"/>
            <person name="Wu L."/>
            <person name="Ma J."/>
        </authorList>
    </citation>
    <scope>NUCLEOTIDE SEQUENCE [LARGE SCALE GENOMIC DNA]</scope>
    <source>
        <strain evidence="15">CGMCC 1.19062</strain>
    </source>
</reference>
<evidence type="ECO:0000256" key="2">
    <source>
        <dbReference type="ARBA" id="ARBA00004651"/>
    </source>
</evidence>
<gene>
    <name evidence="14" type="ORF">ACFSM5_04300</name>
</gene>
<proteinExistence type="predicted"/>
<dbReference type="InterPro" id="IPR011006">
    <property type="entry name" value="CheY-like_superfamily"/>
</dbReference>
<dbReference type="InterPro" id="IPR003661">
    <property type="entry name" value="HisK_dim/P_dom"/>
</dbReference>
<evidence type="ECO:0000256" key="1">
    <source>
        <dbReference type="ARBA" id="ARBA00000085"/>
    </source>
</evidence>
<evidence type="ECO:0000256" key="10">
    <source>
        <dbReference type="PROSITE-ProRule" id="PRU00169"/>
    </source>
</evidence>
<comment type="catalytic activity">
    <reaction evidence="1">
        <text>ATP + protein L-histidine = ADP + protein N-phospho-L-histidine.</text>
        <dbReference type="EC" id="2.7.13.3"/>
    </reaction>
</comment>
<evidence type="ECO:0000256" key="7">
    <source>
        <dbReference type="ARBA" id="ARBA00022989"/>
    </source>
</evidence>